<protein>
    <submittedName>
        <fullName evidence="1">Uncharacterized protein</fullName>
    </submittedName>
</protein>
<comment type="caution">
    <text evidence="1">The sequence shown here is derived from an EMBL/GenBank/DDBJ whole genome shotgun (WGS) entry which is preliminary data.</text>
</comment>
<evidence type="ECO:0000313" key="1">
    <source>
        <dbReference type="EMBL" id="GGL56914.1"/>
    </source>
</evidence>
<evidence type="ECO:0000313" key="2">
    <source>
        <dbReference type="Proteomes" id="UP000607197"/>
    </source>
</evidence>
<accession>A0A830FL26</accession>
<name>A0A830FL26_9EURY</name>
<proteinExistence type="predicted"/>
<organism evidence="1 2">
    <name type="scientific">Halocalculus aciditolerans</name>
    <dbReference type="NCBI Taxonomy" id="1383812"/>
    <lineage>
        <taxon>Archaea</taxon>
        <taxon>Methanobacteriati</taxon>
        <taxon>Methanobacteriota</taxon>
        <taxon>Stenosarchaea group</taxon>
        <taxon>Halobacteria</taxon>
        <taxon>Halobacteriales</taxon>
        <taxon>Halobacteriaceae</taxon>
        <taxon>Halocalculus</taxon>
    </lineage>
</organism>
<dbReference type="Proteomes" id="UP000607197">
    <property type="component" value="Unassembled WGS sequence"/>
</dbReference>
<reference evidence="1" key="2">
    <citation type="submission" date="2020-09" db="EMBL/GenBank/DDBJ databases">
        <authorList>
            <person name="Sun Q."/>
            <person name="Ohkuma M."/>
        </authorList>
    </citation>
    <scope>NUCLEOTIDE SEQUENCE</scope>
    <source>
        <strain evidence="1">JCM 19596</strain>
    </source>
</reference>
<dbReference type="AlphaFoldDB" id="A0A830FL26"/>
<dbReference type="OrthoDB" id="199238at2157"/>
<dbReference type="Pfam" id="PF24366">
    <property type="entry name" value="DUF7522"/>
    <property type="match status" value="1"/>
</dbReference>
<dbReference type="InterPro" id="IPR055944">
    <property type="entry name" value="DUF7522"/>
</dbReference>
<reference evidence="1" key="1">
    <citation type="journal article" date="2014" name="Int. J. Syst. Evol. Microbiol.">
        <title>Complete genome sequence of Corynebacterium casei LMG S-19264T (=DSM 44701T), isolated from a smear-ripened cheese.</title>
        <authorList>
            <consortium name="US DOE Joint Genome Institute (JGI-PGF)"/>
            <person name="Walter F."/>
            <person name="Albersmeier A."/>
            <person name="Kalinowski J."/>
            <person name="Ruckert C."/>
        </authorList>
    </citation>
    <scope>NUCLEOTIDE SEQUENCE</scope>
    <source>
        <strain evidence="1">JCM 19596</strain>
    </source>
</reference>
<keyword evidence="2" id="KW-1185">Reference proteome</keyword>
<dbReference type="RefSeq" id="WP_188977305.1">
    <property type="nucleotide sequence ID" value="NZ_BMPG01000002.1"/>
</dbReference>
<sequence length="124" mass="14241">MSVQPYKRLVAFVKRQAGDYFRTAVSFTEDDWEIIYRRADLPREHAEERTGEIVEGARGKTALRRPDSPFGEFNASIELYEDGVFAIIHENPSEGVLFSLERDAARDLAAFIHKCELILHAENR</sequence>
<dbReference type="EMBL" id="BMPG01000002">
    <property type="protein sequence ID" value="GGL56914.1"/>
    <property type="molecule type" value="Genomic_DNA"/>
</dbReference>
<gene>
    <name evidence="1" type="ORF">GCM10009039_13830</name>
</gene>